<dbReference type="GO" id="GO:0006813">
    <property type="term" value="P:potassium ion transport"/>
    <property type="evidence" value="ECO:0007669"/>
    <property type="project" value="InterPro"/>
</dbReference>
<evidence type="ECO:0000256" key="7">
    <source>
        <dbReference type="SAM" id="Phobius"/>
    </source>
</evidence>
<organism evidence="10">
    <name type="scientific">bioreactor metagenome</name>
    <dbReference type="NCBI Taxonomy" id="1076179"/>
    <lineage>
        <taxon>unclassified sequences</taxon>
        <taxon>metagenomes</taxon>
        <taxon>ecological metagenomes</taxon>
    </lineage>
</organism>
<dbReference type="PANTHER" id="PTHR42751:SF1">
    <property type="entry name" value="CATION_PROTON ANTIPORTER YBAL-RELATED"/>
    <property type="match status" value="1"/>
</dbReference>
<feature type="transmembrane region" description="Helical" evidence="7">
    <location>
        <begin position="24"/>
        <end position="57"/>
    </location>
</feature>
<dbReference type="InterPro" id="IPR003148">
    <property type="entry name" value="RCK_N"/>
</dbReference>
<comment type="subcellular location">
    <subcellularLocation>
        <location evidence="1">Membrane</location>
        <topology evidence="1">Multi-pass membrane protein</topology>
    </subcellularLocation>
</comment>
<evidence type="ECO:0000256" key="4">
    <source>
        <dbReference type="ARBA" id="ARBA00022692"/>
    </source>
</evidence>
<dbReference type="PROSITE" id="PS51201">
    <property type="entry name" value="RCK_N"/>
    <property type="match status" value="1"/>
</dbReference>
<evidence type="ECO:0000313" key="10">
    <source>
        <dbReference type="EMBL" id="MPM30703.1"/>
    </source>
</evidence>
<keyword evidence="3" id="KW-0813">Transport</keyword>
<dbReference type="GO" id="GO:0016020">
    <property type="term" value="C:membrane"/>
    <property type="evidence" value="ECO:0007669"/>
    <property type="project" value="UniProtKB-SubCell"/>
</dbReference>
<proteinExistence type="inferred from homology"/>
<dbReference type="SUPFAM" id="SSF51735">
    <property type="entry name" value="NAD(P)-binding Rossmann-fold domains"/>
    <property type="match status" value="1"/>
</dbReference>
<dbReference type="GO" id="GO:0015297">
    <property type="term" value="F:antiporter activity"/>
    <property type="evidence" value="ECO:0007669"/>
    <property type="project" value="InterPro"/>
</dbReference>
<dbReference type="Pfam" id="PF02080">
    <property type="entry name" value="TrkA_C"/>
    <property type="match status" value="1"/>
</dbReference>
<dbReference type="AlphaFoldDB" id="A0A644YW81"/>
<dbReference type="Gene3D" id="3.30.70.1450">
    <property type="entry name" value="Regulator of K+ conductance, C-terminal domain"/>
    <property type="match status" value="1"/>
</dbReference>
<dbReference type="Gene3D" id="1.20.1530.20">
    <property type="match status" value="1"/>
</dbReference>
<dbReference type="PROSITE" id="PS51202">
    <property type="entry name" value="RCK_C"/>
    <property type="match status" value="1"/>
</dbReference>
<dbReference type="GO" id="GO:1902600">
    <property type="term" value="P:proton transmembrane transport"/>
    <property type="evidence" value="ECO:0007669"/>
    <property type="project" value="InterPro"/>
</dbReference>
<protein>
    <submittedName>
        <fullName evidence="10">Glutathione-regulated potassium-efflux system protein KefB</fullName>
    </submittedName>
</protein>
<dbReference type="EMBL" id="VSSQ01005864">
    <property type="protein sequence ID" value="MPM30703.1"/>
    <property type="molecule type" value="Genomic_DNA"/>
</dbReference>
<comment type="caution">
    <text evidence="10">The sequence shown here is derived from an EMBL/GenBank/DDBJ whole genome shotgun (WGS) entry which is preliminary data.</text>
</comment>
<keyword evidence="5 7" id="KW-1133">Transmembrane helix</keyword>
<evidence type="ECO:0000256" key="3">
    <source>
        <dbReference type="ARBA" id="ARBA00022448"/>
    </source>
</evidence>
<dbReference type="Gene3D" id="3.40.50.720">
    <property type="entry name" value="NAD(P)-binding Rossmann-like Domain"/>
    <property type="match status" value="1"/>
</dbReference>
<dbReference type="SUPFAM" id="SSF116726">
    <property type="entry name" value="TrkA C-terminal domain-like"/>
    <property type="match status" value="1"/>
</dbReference>
<feature type="domain" description="RCK C-terminal" evidence="9">
    <location>
        <begin position="381"/>
        <end position="467"/>
    </location>
</feature>
<reference evidence="10" key="1">
    <citation type="submission" date="2019-08" db="EMBL/GenBank/DDBJ databases">
        <authorList>
            <person name="Kucharzyk K."/>
            <person name="Murdoch R.W."/>
            <person name="Higgins S."/>
            <person name="Loffler F."/>
        </authorList>
    </citation>
    <scope>NUCLEOTIDE SEQUENCE</scope>
</reference>
<accession>A0A644YW81</accession>
<gene>
    <name evidence="10" type="primary">kefB_11</name>
    <name evidence="10" type="ORF">SDC9_77253</name>
</gene>
<feature type="domain" description="RCK N-terminal" evidence="8">
    <location>
        <begin position="217"/>
        <end position="334"/>
    </location>
</feature>
<dbReference type="InterPro" id="IPR038770">
    <property type="entry name" value="Na+/solute_symporter_sf"/>
</dbReference>
<name>A0A644YW81_9ZZZZ</name>
<dbReference type="Pfam" id="PF00999">
    <property type="entry name" value="Na_H_Exchanger"/>
    <property type="match status" value="1"/>
</dbReference>
<dbReference type="InterPro" id="IPR006153">
    <property type="entry name" value="Cation/H_exchanger_TM"/>
</dbReference>
<keyword evidence="6 7" id="KW-0472">Membrane</keyword>
<dbReference type="InterPro" id="IPR036291">
    <property type="entry name" value="NAD(P)-bd_dom_sf"/>
</dbReference>
<dbReference type="InterPro" id="IPR006037">
    <property type="entry name" value="RCK_C"/>
</dbReference>
<dbReference type="Pfam" id="PF02254">
    <property type="entry name" value="TrkA_N"/>
    <property type="match status" value="1"/>
</dbReference>
<evidence type="ECO:0000259" key="8">
    <source>
        <dbReference type="PROSITE" id="PS51201"/>
    </source>
</evidence>
<dbReference type="GO" id="GO:0008324">
    <property type="term" value="F:monoatomic cation transmembrane transporter activity"/>
    <property type="evidence" value="ECO:0007669"/>
    <property type="project" value="InterPro"/>
</dbReference>
<sequence>MFFGGVRVIPWLLERVAHMHSRELFILVVLVITLGTALGAAELFGVSLALGAFLAGAIISQSHLSHQVGADVFSFREAFSVLFFVSVGMLVNPVFLWQNLGQVLGLTALVVFGKLLIVIVMAMFFPQPLRTFLVIAIGLSQVGEFSFILGQGGLSLGLLSVEQYSLILAASLFSITINPFMYRLVDPLERLLSKVPVFSKRAQKRLPTPLPAEEKIKDHVVVVGYDRIGKHLVDVLTSLKIPMIVIEEDIDRIVELQEQAIPALYGDASNSEVLDQTHLEKAKLLVSTVPDETATAMIVSKARTLSPTLSIMARSSSQEGVIELEKMGANYVVLPELEGGLELIHNALLELKFPLQEVHAYTQAVRRDHYNLENISNEEHRSLDDLLAAFKGIEISWMNLEADSPLIGQTLAEAGIRSKTGASLVALIREGQLLANPKSQTIFLAGDRLGFIGESPQIESVRKLILAEIQAETQA</sequence>
<comment type="similarity">
    <text evidence="2">Belongs to the monovalent cation:proton antiporter 2 (CPA2) transporter (TC 2.A.37) family.</text>
</comment>
<evidence type="ECO:0000256" key="5">
    <source>
        <dbReference type="ARBA" id="ARBA00022989"/>
    </source>
</evidence>
<keyword evidence="4 7" id="KW-0812">Transmembrane</keyword>
<feature type="transmembrane region" description="Helical" evidence="7">
    <location>
        <begin position="103"/>
        <end position="125"/>
    </location>
</feature>
<evidence type="ECO:0000259" key="9">
    <source>
        <dbReference type="PROSITE" id="PS51202"/>
    </source>
</evidence>
<evidence type="ECO:0000256" key="1">
    <source>
        <dbReference type="ARBA" id="ARBA00004141"/>
    </source>
</evidence>
<evidence type="ECO:0000256" key="2">
    <source>
        <dbReference type="ARBA" id="ARBA00005551"/>
    </source>
</evidence>
<dbReference type="PANTHER" id="PTHR42751">
    <property type="entry name" value="SODIUM/HYDROGEN EXCHANGER FAMILY/TRKA DOMAIN PROTEIN"/>
    <property type="match status" value="1"/>
</dbReference>
<evidence type="ECO:0000256" key="6">
    <source>
        <dbReference type="ARBA" id="ARBA00023136"/>
    </source>
</evidence>
<dbReference type="InterPro" id="IPR036721">
    <property type="entry name" value="RCK_C_sf"/>
</dbReference>
<feature type="transmembrane region" description="Helical" evidence="7">
    <location>
        <begin position="78"/>
        <end position="97"/>
    </location>
</feature>